<dbReference type="KEGG" id="fln:FLA_4784"/>
<proteinExistence type="predicted"/>
<dbReference type="InterPro" id="IPR011990">
    <property type="entry name" value="TPR-like_helical_dom_sf"/>
</dbReference>
<feature type="chain" id="PRO_5030023185" evidence="1">
    <location>
        <begin position="22"/>
        <end position="483"/>
    </location>
</feature>
<name>A0A173MMM5_9BACT</name>
<sequence>MKRLKYTIVAALLTMAMPACTEKELDNINKNLNDPTNAPAVNELPSVIVESSFGTTGTDLAWYSSLFVEHSAGGDEQFYDADRRTGTNASSLVNNSWNSVYDNLMILNDIIVKCSPGGAESDKPALLGIAQILTAYNLAIATDLWGQVPWTEALKGQENSHPVYDKQQYIYQNVLFSLLNSAIGNLTGAKTITGLATNDLMYSGDLSLWIKAAWSLKARYFMHMQKVTPSAMDSVLACVPHGFESGDDALVFTKYENTTIGANPWWDFTYYERGDLVISETLYNLMTARNDPRIDSYFEPPTGATDNVAAPSGEADRTRAGLEFYSYSRITGLEDGSTAPTPLMSYHELKFIEAEALARKGQSFTAALQEAVEASFTFHGTSGGTAYYTGTVAPLLGTTLDANLKEILTQKYIAFYEAESIEAYNDYRRTRIVSLNNPFNASATAGFVERFPYATSETSSNSANIPSGVNVYTSKVWWAGGTE</sequence>
<feature type="signal peptide" evidence="1">
    <location>
        <begin position="1"/>
        <end position="21"/>
    </location>
</feature>
<evidence type="ECO:0000313" key="3">
    <source>
        <dbReference type="Proteomes" id="UP000186917"/>
    </source>
</evidence>
<reference evidence="3" key="1">
    <citation type="submission" date="2017-01" db="EMBL/GenBank/DDBJ databases">
        <authorList>
            <person name="Varghese N."/>
            <person name="Submissions S."/>
        </authorList>
    </citation>
    <scope>NUCLEOTIDE SEQUENCE [LARGE SCALE GENOMIC DNA]</scope>
    <source>
        <strain evidence="3">DSM 21054</strain>
    </source>
</reference>
<evidence type="ECO:0000313" key="2">
    <source>
        <dbReference type="EMBL" id="SIS60878.1"/>
    </source>
</evidence>
<dbReference type="OrthoDB" id="614457at2"/>
<keyword evidence="3" id="KW-1185">Reference proteome</keyword>
<dbReference type="AlphaFoldDB" id="A0A173MMM5"/>
<gene>
    <name evidence="2" type="ORF">SAMN05421788_101193</name>
</gene>
<accession>A0A173MMM5</accession>
<dbReference type="Proteomes" id="UP000186917">
    <property type="component" value="Unassembled WGS sequence"/>
</dbReference>
<organism evidence="2 3">
    <name type="scientific">Filimonas lacunae</name>
    <dbReference type="NCBI Taxonomy" id="477680"/>
    <lineage>
        <taxon>Bacteria</taxon>
        <taxon>Pseudomonadati</taxon>
        <taxon>Bacteroidota</taxon>
        <taxon>Chitinophagia</taxon>
        <taxon>Chitinophagales</taxon>
        <taxon>Chitinophagaceae</taxon>
        <taxon>Filimonas</taxon>
    </lineage>
</organism>
<keyword evidence="1" id="KW-0732">Signal</keyword>
<protein>
    <submittedName>
        <fullName evidence="2">Starch-binding associating with outer membrane</fullName>
    </submittedName>
</protein>
<dbReference type="SUPFAM" id="SSF48452">
    <property type="entry name" value="TPR-like"/>
    <property type="match status" value="1"/>
</dbReference>
<dbReference type="EMBL" id="FTOR01000001">
    <property type="protein sequence ID" value="SIS60878.1"/>
    <property type="molecule type" value="Genomic_DNA"/>
</dbReference>
<dbReference type="InterPro" id="IPR041662">
    <property type="entry name" value="SusD-like_2"/>
</dbReference>
<evidence type="ECO:0000256" key="1">
    <source>
        <dbReference type="SAM" id="SignalP"/>
    </source>
</evidence>
<dbReference type="Gene3D" id="1.25.40.390">
    <property type="match status" value="1"/>
</dbReference>
<dbReference type="Pfam" id="PF12771">
    <property type="entry name" value="SusD-like_2"/>
    <property type="match status" value="1"/>
</dbReference>
<dbReference type="RefSeq" id="WP_084205971.1">
    <property type="nucleotide sequence ID" value="NZ_AP017422.1"/>
</dbReference>
<dbReference type="STRING" id="477680.SAMN05421788_101193"/>